<dbReference type="PANTHER" id="PTHR46401:SF2">
    <property type="entry name" value="GLYCOSYLTRANSFERASE WBBK-RELATED"/>
    <property type="match status" value="1"/>
</dbReference>
<dbReference type="GO" id="GO:0016757">
    <property type="term" value="F:glycosyltransferase activity"/>
    <property type="evidence" value="ECO:0007669"/>
    <property type="project" value="UniProtKB-KW"/>
</dbReference>
<evidence type="ECO:0000313" key="4">
    <source>
        <dbReference type="Proteomes" id="UP001595616"/>
    </source>
</evidence>
<gene>
    <name evidence="3" type="ORF">ACFOOI_06305</name>
</gene>
<dbReference type="PANTHER" id="PTHR46401">
    <property type="entry name" value="GLYCOSYLTRANSFERASE WBBK-RELATED"/>
    <property type="match status" value="1"/>
</dbReference>
<keyword evidence="3" id="KW-0328">Glycosyltransferase</keyword>
<comment type="caution">
    <text evidence="3">The sequence shown here is derived from an EMBL/GenBank/DDBJ whole genome shotgun (WGS) entry which is preliminary data.</text>
</comment>
<evidence type="ECO:0000256" key="1">
    <source>
        <dbReference type="ARBA" id="ARBA00022679"/>
    </source>
</evidence>
<dbReference type="Gene3D" id="3.40.50.2000">
    <property type="entry name" value="Glycogen Phosphorylase B"/>
    <property type="match status" value="1"/>
</dbReference>
<dbReference type="Pfam" id="PF00534">
    <property type="entry name" value="Glycos_transf_1"/>
    <property type="match status" value="1"/>
</dbReference>
<dbReference type="InterPro" id="IPR001296">
    <property type="entry name" value="Glyco_trans_1"/>
</dbReference>
<name>A0ABV7YSB0_9BACT</name>
<dbReference type="RefSeq" id="WP_379836236.1">
    <property type="nucleotide sequence ID" value="NZ_JBHRYQ010000001.1"/>
</dbReference>
<dbReference type="EC" id="2.4.-.-" evidence="3"/>
<dbReference type="SUPFAM" id="SSF53756">
    <property type="entry name" value="UDP-Glycosyltransferase/glycogen phosphorylase"/>
    <property type="match status" value="1"/>
</dbReference>
<keyword evidence="1 3" id="KW-0808">Transferase</keyword>
<accession>A0ABV7YSB0</accession>
<sequence length="387" mass="44305">MNVLITDLNIALDGHKLGFVQNTINYISQNKNKHRFYILVNNSSTFKLSDPGKEWISIEYLSTEEQGTIDSQTGFLKKAAAQWKCIKSFAKQHNIKHLVLLELDPYQLEIGKAKTPFTIGGIWFRPYARMLPETNTFKARQKNRIIRLQKAATMKFALSNSKLKQVFILNDENMPNWLNGSKKRFFHLPDPWFAYQKLEDYKLRESFDIPEDNVVFLQFGFIDERKNTENIISALNSLPAEVAKKVSLLIVGKFKPDYEKELKSLKKTTSKYQLKTKNEFVSDEEMEAIFSQSDVIIRMNLNFYGSSGIVGIAAVHHKPVIVSDKGVMAEQVEKYKLGKLANPVNTNEIAQVISEFVNEPKLREISGKGYLDSHTVAKFAETLLQIP</sequence>
<dbReference type="EMBL" id="JBHRYQ010000001">
    <property type="protein sequence ID" value="MFC3810258.1"/>
    <property type="molecule type" value="Genomic_DNA"/>
</dbReference>
<keyword evidence="4" id="KW-1185">Reference proteome</keyword>
<organism evidence="3 4">
    <name type="scientific">Lacihabitans lacunae</name>
    <dbReference type="NCBI Taxonomy" id="1028214"/>
    <lineage>
        <taxon>Bacteria</taxon>
        <taxon>Pseudomonadati</taxon>
        <taxon>Bacteroidota</taxon>
        <taxon>Cytophagia</taxon>
        <taxon>Cytophagales</taxon>
        <taxon>Leadbetterellaceae</taxon>
        <taxon>Lacihabitans</taxon>
    </lineage>
</organism>
<evidence type="ECO:0000259" key="2">
    <source>
        <dbReference type="Pfam" id="PF00534"/>
    </source>
</evidence>
<protein>
    <submittedName>
        <fullName evidence="3">Glycosyltransferase</fullName>
        <ecNumber evidence="3">2.4.-.-</ecNumber>
    </submittedName>
</protein>
<proteinExistence type="predicted"/>
<dbReference type="Proteomes" id="UP001595616">
    <property type="component" value="Unassembled WGS sequence"/>
</dbReference>
<evidence type="ECO:0000313" key="3">
    <source>
        <dbReference type="EMBL" id="MFC3810258.1"/>
    </source>
</evidence>
<reference evidence="4" key="1">
    <citation type="journal article" date="2019" name="Int. J. Syst. Evol. Microbiol.">
        <title>The Global Catalogue of Microorganisms (GCM) 10K type strain sequencing project: providing services to taxonomists for standard genome sequencing and annotation.</title>
        <authorList>
            <consortium name="The Broad Institute Genomics Platform"/>
            <consortium name="The Broad Institute Genome Sequencing Center for Infectious Disease"/>
            <person name="Wu L."/>
            <person name="Ma J."/>
        </authorList>
    </citation>
    <scope>NUCLEOTIDE SEQUENCE [LARGE SCALE GENOMIC DNA]</scope>
    <source>
        <strain evidence="4">CECT 7956</strain>
    </source>
</reference>
<feature type="domain" description="Glycosyl transferase family 1" evidence="2">
    <location>
        <begin position="203"/>
        <end position="364"/>
    </location>
</feature>